<dbReference type="Proteomes" id="UP001390339">
    <property type="component" value="Unassembled WGS sequence"/>
</dbReference>
<dbReference type="EMBL" id="JAPCWZ010000005">
    <property type="protein sequence ID" value="KAK8862604.1"/>
    <property type="molecule type" value="Genomic_DNA"/>
</dbReference>
<comment type="caution">
    <text evidence="1">The sequence shown here is derived from an EMBL/GenBank/DDBJ whole genome shotgun (WGS) entry which is preliminary data.</text>
</comment>
<gene>
    <name evidence="1" type="ORF">PGQ11_008839</name>
</gene>
<keyword evidence="2" id="KW-1185">Reference proteome</keyword>
<accession>A0ABR2IGE1</accession>
<name>A0ABR2IGE1_9PEZI</name>
<sequence length="197" mass="20556">MSGNLYNIDLDALFDLGADPVTHLTEPDAAQVNAANGPVEVDGSLSAWVFGGPQEIHPDSSQVPGSAYTEGFGWYGTAHEAQFGWNTDTGTYGTQPALGQFSATGTQYEGFDFGSTVLGVNDMTLFDNTNTFNTGTNPGVFHYESGLPMSSVGPAFSANNNSNTLGTITSPLIGQGQSFDESALLLPHAGFDATADQ</sequence>
<proteinExistence type="predicted"/>
<evidence type="ECO:0000313" key="1">
    <source>
        <dbReference type="EMBL" id="KAK8862604.1"/>
    </source>
</evidence>
<reference evidence="1 2" key="1">
    <citation type="journal article" date="2024" name="IMA Fungus">
        <title>Apiospora arundinis, a panoply of carbohydrate-active enzymes and secondary metabolites.</title>
        <authorList>
            <person name="Sorensen T."/>
            <person name="Petersen C."/>
            <person name="Muurmann A.T."/>
            <person name="Christiansen J.V."/>
            <person name="Brundto M.L."/>
            <person name="Overgaard C.K."/>
            <person name="Boysen A.T."/>
            <person name="Wollenberg R.D."/>
            <person name="Larsen T.O."/>
            <person name="Sorensen J.L."/>
            <person name="Nielsen K.L."/>
            <person name="Sondergaard T.E."/>
        </authorList>
    </citation>
    <scope>NUCLEOTIDE SEQUENCE [LARGE SCALE GENOMIC DNA]</scope>
    <source>
        <strain evidence="1 2">AAU 773</strain>
    </source>
</reference>
<protein>
    <submittedName>
        <fullName evidence="1">Uncharacterized protein</fullName>
    </submittedName>
</protein>
<organism evidence="1 2">
    <name type="scientific">Apiospora arundinis</name>
    <dbReference type="NCBI Taxonomy" id="335852"/>
    <lineage>
        <taxon>Eukaryota</taxon>
        <taxon>Fungi</taxon>
        <taxon>Dikarya</taxon>
        <taxon>Ascomycota</taxon>
        <taxon>Pezizomycotina</taxon>
        <taxon>Sordariomycetes</taxon>
        <taxon>Xylariomycetidae</taxon>
        <taxon>Amphisphaeriales</taxon>
        <taxon>Apiosporaceae</taxon>
        <taxon>Apiospora</taxon>
    </lineage>
</organism>
<evidence type="ECO:0000313" key="2">
    <source>
        <dbReference type="Proteomes" id="UP001390339"/>
    </source>
</evidence>